<dbReference type="GO" id="GO:1990414">
    <property type="term" value="P:replication-born double-strand break repair via sister chromatid exchange"/>
    <property type="evidence" value="ECO:0007669"/>
    <property type="project" value="TreeGrafter"/>
</dbReference>
<dbReference type="EMBL" id="GL376560">
    <property type="status" value="NOT_ANNOTATED_CDS"/>
    <property type="molecule type" value="Genomic_DNA"/>
</dbReference>
<dbReference type="AlphaFoldDB" id="K3WQ81"/>
<reference evidence="2" key="3">
    <citation type="submission" date="2015-02" db="UniProtKB">
        <authorList>
            <consortium name="EnsemblProtists"/>
        </authorList>
    </citation>
    <scope>IDENTIFICATION</scope>
    <source>
        <strain evidence="2">DAOM BR144</strain>
    </source>
</reference>
<feature type="region of interest" description="Disordered" evidence="1">
    <location>
        <begin position="266"/>
        <end position="288"/>
    </location>
</feature>
<dbReference type="Pfam" id="PF12765">
    <property type="entry name" value="Cohesin_HEAT"/>
    <property type="match status" value="1"/>
</dbReference>
<evidence type="ECO:0000256" key="1">
    <source>
        <dbReference type="SAM" id="MobiDB-lite"/>
    </source>
</evidence>
<reference evidence="3" key="1">
    <citation type="journal article" date="2010" name="Genome Biol.">
        <title>Genome sequence of the necrotrophic plant pathogen Pythium ultimum reveals original pathogenicity mechanisms and effector repertoire.</title>
        <authorList>
            <person name="Levesque C.A."/>
            <person name="Brouwer H."/>
            <person name="Cano L."/>
            <person name="Hamilton J.P."/>
            <person name="Holt C."/>
            <person name="Huitema E."/>
            <person name="Raffaele S."/>
            <person name="Robideau G.P."/>
            <person name="Thines M."/>
            <person name="Win J."/>
            <person name="Zerillo M.M."/>
            <person name="Beakes G.W."/>
            <person name="Boore J.L."/>
            <person name="Busam D."/>
            <person name="Dumas B."/>
            <person name="Ferriera S."/>
            <person name="Fuerstenberg S.I."/>
            <person name="Gachon C.M."/>
            <person name="Gaulin E."/>
            <person name="Govers F."/>
            <person name="Grenville-Briggs L."/>
            <person name="Horner N."/>
            <person name="Hostetler J."/>
            <person name="Jiang R.H."/>
            <person name="Johnson J."/>
            <person name="Krajaejun T."/>
            <person name="Lin H."/>
            <person name="Meijer H.J."/>
            <person name="Moore B."/>
            <person name="Morris P."/>
            <person name="Phuntmart V."/>
            <person name="Puiu D."/>
            <person name="Shetty J."/>
            <person name="Stajich J.E."/>
            <person name="Tripathy S."/>
            <person name="Wawra S."/>
            <person name="van West P."/>
            <person name="Whitty B.R."/>
            <person name="Coutinho P.M."/>
            <person name="Henrissat B."/>
            <person name="Martin F."/>
            <person name="Thomas P.D."/>
            <person name="Tyler B.M."/>
            <person name="De Vries R.P."/>
            <person name="Kamoun S."/>
            <person name="Yandell M."/>
            <person name="Tisserat N."/>
            <person name="Buell C.R."/>
        </authorList>
    </citation>
    <scope>NUCLEOTIDE SEQUENCE</scope>
    <source>
        <strain evidence="3">DAOM:BR144</strain>
    </source>
</reference>
<feature type="region of interest" description="Disordered" evidence="1">
    <location>
        <begin position="431"/>
        <end position="455"/>
    </location>
</feature>
<dbReference type="STRING" id="431595.K3WQ81"/>
<accession>K3WQ81</accession>
<dbReference type="eggNOG" id="KOG1020">
    <property type="taxonomic scope" value="Eukaryota"/>
</dbReference>
<dbReference type="Gene3D" id="1.25.10.10">
    <property type="entry name" value="Leucine-rich Repeat Variant"/>
    <property type="match status" value="1"/>
</dbReference>
<keyword evidence="3" id="KW-1185">Reference proteome</keyword>
<proteinExistence type="predicted"/>
<dbReference type="InterPro" id="IPR011989">
    <property type="entry name" value="ARM-like"/>
</dbReference>
<evidence type="ECO:0008006" key="4">
    <source>
        <dbReference type="Google" id="ProtNLM"/>
    </source>
</evidence>
<dbReference type="GO" id="GO:0140588">
    <property type="term" value="P:chromatin looping"/>
    <property type="evidence" value="ECO:0007669"/>
    <property type="project" value="InterPro"/>
</dbReference>
<organism evidence="2 3">
    <name type="scientific">Globisporangium ultimum (strain ATCC 200006 / CBS 805.95 / DAOM BR144)</name>
    <name type="common">Pythium ultimum</name>
    <dbReference type="NCBI Taxonomy" id="431595"/>
    <lineage>
        <taxon>Eukaryota</taxon>
        <taxon>Sar</taxon>
        <taxon>Stramenopiles</taxon>
        <taxon>Oomycota</taxon>
        <taxon>Peronosporomycetes</taxon>
        <taxon>Pythiales</taxon>
        <taxon>Pythiaceae</taxon>
        <taxon>Globisporangium</taxon>
    </lineage>
</organism>
<dbReference type="InterPro" id="IPR026003">
    <property type="entry name" value="Cohesin_HEAT"/>
</dbReference>
<evidence type="ECO:0000313" key="2">
    <source>
        <dbReference type="EnsemblProtists" id="PYU1_T007123"/>
    </source>
</evidence>
<feature type="compositionally biased region" description="Basic and acidic residues" evidence="1">
    <location>
        <begin position="269"/>
        <end position="283"/>
    </location>
</feature>
<feature type="compositionally biased region" description="Polar residues" evidence="1">
    <location>
        <begin position="38"/>
        <end position="54"/>
    </location>
</feature>
<dbReference type="GO" id="GO:0061775">
    <property type="term" value="F:cohesin loader activity"/>
    <property type="evidence" value="ECO:0007669"/>
    <property type="project" value="InterPro"/>
</dbReference>
<dbReference type="InterPro" id="IPR016024">
    <property type="entry name" value="ARM-type_fold"/>
</dbReference>
<feature type="region of interest" description="Disordered" evidence="1">
    <location>
        <begin position="30"/>
        <end position="93"/>
    </location>
</feature>
<dbReference type="GO" id="GO:0071169">
    <property type="term" value="P:establishment of protein localization to chromatin"/>
    <property type="evidence" value="ECO:0007669"/>
    <property type="project" value="TreeGrafter"/>
</dbReference>
<dbReference type="VEuPathDB" id="FungiDB:PYU1_G007108"/>
<dbReference type="InterPro" id="IPR033031">
    <property type="entry name" value="Scc2/Nipped-B"/>
</dbReference>
<name>K3WQ81_GLOUD</name>
<dbReference type="Proteomes" id="UP000019132">
    <property type="component" value="Unassembled WGS sequence"/>
</dbReference>
<dbReference type="PANTHER" id="PTHR21704">
    <property type="entry name" value="NIPPED-B-LIKE PROTEIN DELANGIN SCC2-RELATED"/>
    <property type="match status" value="1"/>
</dbReference>
<dbReference type="GO" id="GO:0003682">
    <property type="term" value="F:chromatin binding"/>
    <property type="evidence" value="ECO:0007669"/>
    <property type="project" value="TreeGrafter"/>
</dbReference>
<sequence>MILKSVQSDTISNDNEVGAIAHLSKPVGFFDNKLHRSPLSQSSQKRMQRSNMESMPNKRPRTSMKESPADEEEEHADLESSQGTDIEDECPPRTLFTREERVAGSVEKYSDMFSELLNQLHSREQMEAFQRDGVDLFTAPDVKTLLQSLKVMHKGDMIRKVDPDLLITLMKTLDKQVLHGIGLDILGAMMLSNDDDEWRSSGIDARLIARLQLCLDVGICELIVLSTREIDRRVLSEEMIDNCIQLFNHIIQRLIVPCIDSTRTTAASHPEETATRQETHSDQSKSQLQRRRKYLNIKTNRDIRKAIDRLVPVVCEFIEQLSKLVLTVKLADRWILHFSSSMTELFLLEHSSFATSLQQSAVAVLRGIFIQYKAHRPLMLDEVVAIMVKLPTSKRTLRNVKLLDSSHSIQMISTLVVALIQSSASIDEVKNEGAESHAAQDPTLMSSNNLDEGPESEKKKFARCLEETRQNTRLFTASLVKECFKKHDERNHRVVLENFVEDLLVMFVRPEWAGAEVLLETVSSSLASILHANMTKDLKKLESQHTVTALNLIGKICTSIKTCQNVAAREILEDDMDARSVLAEHARHLNKVIPEAKFDSDEDLLRLDDNNKMLLKHAVMAFMRRSNRLNIAQADSRRLLLARFIFESCASYDAKRDDITEESSLWKTELSLWKTFWDTNPGSVSKIAPPSGSLGLKLSLHLATTREFCCLFDKLLAHVMSLLSKGIPTFRARVLKVLAGIVDVDPMLMAERGVREAVQRCFLDESTSVRQAAVDLVGRYVTLQPLLFDRYFDILAERLRDKGISVRKSVCKTFRAFLISVSHVKDEVDSISEEELRRKSACMRSLVERIGDPSEETLVKNFIIDTFQEVWFGSELSARQLSSDFVDELPTEELPPGWRSVESTSMNNDPAPQSSTKRVRILEFLSPDGKVFSSRDQAWSAYRTPQITPSSIVESKRSKQDDVRQIVITIVEVIHDMPNLDWFVALLRRLLHEDDQEKLSKNGTRLNRDRSDEVKVAQARSEKIVECLTSCLWQLEEGEPLKGVTIGDIQIQFVSCMETLSAFCEAQPMLLHQYLELIMVHLVGDEKLEKGVENKRMT</sequence>
<dbReference type="HOGENOM" id="CLU_283640_0_0_1"/>
<dbReference type="GO" id="GO:0090694">
    <property type="term" value="C:Scc2-Scc4 cohesin loading complex"/>
    <property type="evidence" value="ECO:0007669"/>
    <property type="project" value="TreeGrafter"/>
</dbReference>
<evidence type="ECO:0000313" key="3">
    <source>
        <dbReference type="Proteomes" id="UP000019132"/>
    </source>
</evidence>
<dbReference type="GO" id="GO:0034087">
    <property type="term" value="P:establishment of mitotic sister chromatid cohesion"/>
    <property type="evidence" value="ECO:0007669"/>
    <property type="project" value="TreeGrafter"/>
</dbReference>
<dbReference type="EnsemblProtists" id="PYU1_T007123">
    <property type="protein sequence ID" value="PYU1_T007123"/>
    <property type="gene ID" value="PYU1_G007108"/>
</dbReference>
<protein>
    <recommendedName>
        <fullName evidence="4">Sister chromatid cohesion protein</fullName>
    </recommendedName>
</protein>
<dbReference type="GO" id="GO:0010468">
    <property type="term" value="P:regulation of gene expression"/>
    <property type="evidence" value="ECO:0007669"/>
    <property type="project" value="InterPro"/>
</dbReference>
<dbReference type="PANTHER" id="PTHR21704:SF18">
    <property type="entry name" value="NIPPED-B-LIKE PROTEIN"/>
    <property type="match status" value="1"/>
</dbReference>
<reference evidence="3" key="2">
    <citation type="submission" date="2010-04" db="EMBL/GenBank/DDBJ databases">
        <authorList>
            <person name="Buell R."/>
            <person name="Hamilton J."/>
            <person name="Hostetler J."/>
        </authorList>
    </citation>
    <scope>NUCLEOTIDE SEQUENCE [LARGE SCALE GENOMIC DNA]</scope>
    <source>
        <strain evidence="3">DAOM:BR144</strain>
    </source>
</reference>
<dbReference type="InParanoid" id="K3WQ81"/>
<dbReference type="SUPFAM" id="SSF48371">
    <property type="entry name" value="ARM repeat"/>
    <property type="match status" value="1"/>
</dbReference>